<dbReference type="EMBL" id="PJRQ01000012">
    <property type="protein sequence ID" value="PLR18114.1"/>
    <property type="molecule type" value="Genomic_DNA"/>
</dbReference>
<dbReference type="InterPro" id="IPR012337">
    <property type="entry name" value="RNaseH-like_sf"/>
</dbReference>
<name>A0A2N5CWC3_9CAUL</name>
<sequence>MTSPAVTLWTAALCKQDPGYGGWAFVRKLDGGTGAAAIKGAAGGERRTSPARMSLSAVIEALTSLSDLPADAPVTLRFADPALAGELVAADGAYAAAEPEAWAAARALVAARPTLNLVPLAAGAPQTGFLAAWAEFGLDTSKSRGSFKAAIPKPNLMKFPG</sequence>
<dbReference type="AlphaFoldDB" id="A0A2N5CWC3"/>
<reference evidence="1 4" key="2">
    <citation type="submission" date="2018-01" db="EMBL/GenBank/DDBJ databases">
        <title>Complete genome sequence of Caulobacter flavus RHGG3.</title>
        <authorList>
            <person name="Yang E."/>
        </authorList>
    </citation>
    <scope>NUCLEOTIDE SEQUENCE [LARGE SCALE GENOMIC DNA]</scope>
    <source>
        <strain evidence="1 4">RHGG3</strain>
    </source>
</reference>
<accession>A0A2N5CWC3</accession>
<evidence type="ECO:0000313" key="3">
    <source>
        <dbReference type="Proteomes" id="UP000234483"/>
    </source>
</evidence>
<dbReference type="RefSeq" id="WP_101712347.1">
    <property type="nucleotide sequence ID" value="NZ_CP026100.1"/>
</dbReference>
<protein>
    <submittedName>
        <fullName evidence="2">Ribonuclease H</fullName>
    </submittedName>
</protein>
<organism evidence="2 3">
    <name type="scientific">Caulobacter flavus</name>
    <dbReference type="NCBI Taxonomy" id="1679497"/>
    <lineage>
        <taxon>Bacteria</taxon>
        <taxon>Pseudomonadati</taxon>
        <taxon>Pseudomonadota</taxon>
        <taxon>Alphaproteobacteria</taxon>
        <taxon>Caulobacterales</taxon>
        <taxon>Caulobacteraceae</taxon>
        <taxon>Caulobacter</taxon>
    </lineage>
</organism>
<evidence type="ECO:0000313" key="1">
    <source>
        <dbReference type="EMBL" id="AYV44880.1"/>
    </source>
</evidence>
<dbReference type="SUPFAM" id="SSF53098">
    <property type="entry name" value="Ribonuclease H-like"/>
    <property type="match status" value="1"/>
</dbReference>
<dbReference type="EMBL" id="CP026100">
    <property type="protein sequence ID" value="AYV44880.1"/>
    <property type="molecule type" value="Genomic_DNA"/>
</dbReference>
<dbReference type="OrthoDB" id="7187606at2"/>
<dbReference type="Proteomes" id="UP000234483">
    <property type="component" value="Unassembled WGS sequence"/>
</dbReference>
<evidence type="ECO:0000313" key="4">
    <source>
        <dbReference type="Proteomes" id="UP000281192"/>
    </source>
</evidence>
<proteinExistence type="predicted"/>
<evidence type="ECO:0000313" key="2">
    <source>
        <dbReference type="EMBL" id="PLR18114.1"/>
    </source>
</evidence>
<keyword evidence="4" id="KW-1185">Reference proteome</keyword>
<reference evidence="2 3" key="1">
    <citation type="submission" date="2017-12" db="EMBL/GenBank/DDBJ databases">
        <title>The genome sequence of Caulobacter flavus CGMCC1 15093.</title>
        <authorList>
            <person name="Gao J."/>
            <person name="Mao X."/>
            <person name="Sun J."/>
        </authorList>
    </citation>
    <scope>NUCLEOTIDE SEQUENCE [LARGE SCALE GENOMIC DNA]</scope>
    <source>
        <strain evidence="2 3">CGMCC1 15093</strain>
    </source>
</reference>
<dbReference type="KEGG" id="cfh:C1707_00605"/>
<dbReference type="Proteomes" id="UP000281192">
    <property type="component" value="Chromosome"/>
</dbReference>
<gene>
    <name evidence="1" type="ORF">C1707_00605</name>
    <name evidence="2" type="ORF">CFHF_07280</name>
</gene>